<evidence type="ECO:0000313" key="14">
    <source>
        <dbReference type="Proteomes" id="UP000251835"/>
    </source>
</evidence>
<dbReference type="PROSITE" id="PS00718">
    <property type="entry name" value="SIGMA54_2"/>
    <property type="match status" value="1"/>
</dbReference>
<dbReference type="Pfam" id="PF04963">
    <property type="entry name" value="Sigma54_CBD"/>
    <property type="match status" value="1"/>
</dbReference>
<keyword evidence="8" id="KW-0804">Transcription</keyword>
<comment type="similarity">
    <text evidence="1">Belongs to the sigma-54 factor family.</text>
</comment>
<dbReference type="GO" id="GO:0001216">
    <property type="term" value="F:DNA-binding transcription activator activity"/>
    <property type="evidence" value="ECO:0007669"/>
    <property type="project" value="InterPro"/>
</dbReference>
<dbReference type="RefSeq" id="WP_116495541.1">
    <property type="nucleotide sequence ID" value="NZ_QENZ01000003.1"/>
</dbReference>
<feature type="coiled-coil region" evidence="9">
    <location>
        <begin position="225"/>
        <end position="252"/>
    </location>
</feature>
<feature type="domain" description="RNA polymerase sigma factor 54 core-binding" evidence="12">
    <location>
        <begin position="107"/>
        <end position="302"/>
    </location>
</feature>
<dbReference type="GO" id="GO:0016987">
    <property type="term" value="F:sigma factor activity"/>
    <property type="evidence" value="ECO:0007669"/>
    <property type="project" value="UniProtKB-KW"/>
</dbReference>
<evidence type="ECO:0000259" key="12">
    <source>
        <dbReference type="Pfam" id="PF04963"/>
    </source>
</evidence>
<dbReference type="Pfam" id="PF00309">
    <property type="entry name" value="Sigma54_AID"/>
    <property type="match status" value="1"/>
</dbReference>
<dbReference type="InterPro" id="IPR007046">
    <property type="entry name" value="RNA_pol_sigma_54_core-bd"/>
</dbReference>
<accession>A0A7L4UQC3</accession>
<dbReference type="OrthoDB" id="9814402at2"/>
<organism evidence="13 14">
    <name type="scientific">Balneicella halophila</name>
    <dbReference type="NCBI Taxonomy" id="1537566"/>
    <lineage>
        <taxon>Bacteria</taxon>
        <taxon>Pseudomonadati</taxon>
        <taxon>Bacteroidota</taxon>
        <taxon>Bacteroidia</taxon>
        <taxon>Bacteroidales</taxon>
        <taxon>Balneicellaceae</taxon>
        <taxon>Balneicella</taxon>
    </lineage>
</organism>
<dbReference type="EMBL" id="QENZ01000003">
    <property type="protein sequence ID" value="PVX51975.1"/>
    <property type="molecule type" value="Genomic_DNA"/>
</dbReference>
<feature type="domain" description="RNA polymerase sigma factor 54 DNA-binding" evidence="11">
    <location>
        <begin position="322"/>
        <end position="479"/>
    </location>
</feature>
<feature type="compositionally biased region" description="Acidic residues" evidence="10">
    <location>
        <begin position="42"/>
        <end position="51"/>
    </location>
</feature>
<dbReference type="PANTHER" id="PTHR32248:SF4">
    <property type="entry name" value="RNA POLYMERASE SIGMA-54 FACTOR"/>
    <property type="match status" value="1"/>
</dbReference>
<dbReference type="InterPro" id="IPR007634">
    <property type="entry name" value="RNA_pol_sigma_54_DNA-bd"/>
</dbReference>
<dbReference type="AlphaFoldDB" id="A0A7L4UQC3"/>
<feature type="compositionally biased region" description="Acidic residues" evidence="10">
    <location>
        <begin position="59"/>
        <end position="73"/>
    </location>
</feature>
<dbReference type="Proteomes" id="UP000251835">
    <property type="component" value="Unassembled WGS sequence"/>
</dbReference>
<name>A0A7L4UQC3_BALHA</name>
<evidence type="ECO:0000256" key="1">
    <source>
        <dbReference type="ARBA" id="ARBA00008798"/>
    </source>
</evidence>
<dbReference type="InterPro" id="IPR038709">
    <property type="entry name" value="RpoN_core-bd_sf"/>
</dbReference>
<feature type="region of interest" description="Disordered" evidence="10">
    <location>
        <begin position="40"/>
        <end position="73"/>
    </location>
</feature>
<keyword evidence="2" id="KW-0240">DNA-directed RNA polymerase</keyword>
<dbReference type="GO" id="GO:0003677">
    <property type="term" value="F:DNA binding"/>
    <property type="evidence" value="ECO:0007669"/>
    <property type="project" value="UniProtKB-KW"/>
</dbReference>
<keyword evidence="9" id="KW-0175">Coiled coil</keyword>
<dbReference type="PRINTS" id="PR00045">
    <property type="entry name" value="SIGMA54FCT"/>
</dbReference>
<keyword evidence="6" id="KW-0731">Sigma factor</keyword>
<keyword evidence="5" id="KW-0805">Transcription regulation</keyword>
<reference evidence="13 14" key="1">
    <citation type="submission" date="2018-05" db="EMBL/GenBank/DDBJ databases">
        <title>Genomic Encyclopedia of Type Strains, Phase IV (KMG-IV): sequencing the most valuable type-strain genomes for metagenomic binning, comparative biology and taxonomic classification.</title>
        <authorList>
            <person name="Goeker M."/>
        </authorList>
    </citation>
    <scope>NUCLEOTIDE SEQUENCE [LARGE SCALE GENOMIC DNA]</scope>
    <source>
        <strain evidence="13 14">DSM 28579</strain>
    </source>
</reference>
<evidence type="ECO:0000313" key="13">
    <source>
        <dbReference type="EMBL" id="PVX51975.1"/>
    </source>
</evidence>
<sequence length="481" mass="56045">MLKQVQQLKLQQKLSPQQIQIVKLLELPTLQFEQRVKKELEENPLLEEQDEYTNKDEQQNEEQDENPAENEEFSIDDYIEDEDEMPSYRLRANNYSSDDKYEDIPFSRGESFHEHLERQLGLRIQLSEEERKIAEFIVGNIDEDGYLRRELDAIVDDLVFAANVDVDIKTLERLLLVVQDFDPPGVGARNLQECLALQLKKIKDRTDEQDKALQIITNYFDLFTKKNYQKLIKKLEVSRDELRDIVEEITRLNPKPGSAYSQSSTQGAAYITPDFIIEMHDGELKMSLNARNVPELRVSEQYKDVLRGSKKDGKAKKDAAVFVKQKINAAKWFVDAVRQRQQTLISVMNAIMIRQEKFFIDGDEKMLKPMILKDIAEDTDLDISTISRVSNSKYVQTHFGVFPLKYFFSESMMTESGEEVSTREIKRILQDCVDGEDKRKPLTDEKLAEILQEKSYLIARRTVAKYRENLGIPIARLRKEL</sequence>
<dbReference type="PIRSF" id="PIRSF000774">
    <property type="entry name" value="RpoN"/>
    <property type="match status" value="1"/>
</dbReference>
<dbReference type="Pfam" id="PF04552">
    <property type="entry name" value="Sigma54_DBD"/>
    <property type="match status" value="1"/>
</dbReference>
<keyword evidence="4" id="KW-0548">Nucleotidyltransferase</keyword>
<dbReference type="GO" id="GO:0006352">
    <property type="term" value="P:DNA-templated transcription initiation"/>
    <property type="evidence" value="ECO:0007669"/>
    <property type="project" value="InterPro"/>
</dbReference>
<proteinExistence type="inferred from homology"/>
<keyword evidence="3" id="KW-0808">Transferase</keyword>
<evidence type="ECO:0000256" key="7">
    <source>
        <dbReference type="ARBA" id="ARBA00023125"/>
    </source>
</evidence>
<evidence type="ECO:0000256" key="10">
    <source>
        <dbReference type="SAM" id="MobiDB-lite"/>
    </source>
</evidence>
<dbReference type="PANTHER" id="PTHR32248">
    <property type="entry name" value="RNA POLYMERASE SIGMA-54 FACTOR"/>
    <property type="match status" value="1"/>
</dbReference>
<evidence type="ECO:0000256" key="5">
    <source>
        <dbReference type="ARBA" id="ARBA00023015"/>
    </source>
</evidence>
<protein>
    <submittedName>
        <fullName evidence="13">RNA polymerase RpoN-/SigL-like sigma 54 subunit</fullName>
    </submittedName>
</protein>
<keyword evidence="7" id="KW-0238">DNA-binding</keyword>
<evidence type="ECO:0000256" key="9">
    <source>
        <dbReference type="SAM" id="Coils"/>
    </source>
</evidence>
<dbReference type="GO" id="GO:0000428">
    <property type="term" value="C:DNA-directed RNA polymerase complex"/>
    <property type="evidence" value="ECO:0007669"/>
    <property type="project" value="UniProtKB-KW"/>
</dbReference>
<evidence type="ECO:0000259" key="11">
    <source>
        <dbReference type="Pfam" id="PF04552"/>
    </source>
</evidence>
<dbReference type="Gene3D" id="1.10.10.60">
    <property type="entry name" value="Homeodomain-like"/>
    <property type="match status" value="1"/>
</dbReference>
<evidence type="ECO:0000256" key="3">
    <source>
        <dbReference type="ARBA" id="ARBA00022679"/>
    </source>
</evidence>
<dbReference type="NCBIfam" id="TIGR02395">
    <property type="entry name" value="rpoN_sigma"/>
    <property type="match status" value="1"/>
</dbReference>
<dbReference type="GO" id="GO:0016779">
    <property type="term" value="F:nucleotidyltransferase activity"/>
    <property type="evidence" value="ECO:0007669"/>
    <property type="project" value="UniProtKB-KW"/>
</dbReference>
<evidence type="ECO:0000256" key="6">
    <source>
        <dbReference type="ARBA" id="ARBA00023082"/>
    </source>
</evidence>
<gene>
    <name evidence="13" type="ORF">C7377_0269</name>
</gene>
<evidence type="ECO:0000256" key="2">
    <source>
        <dbReference type="ARBA" id="ARBA00022478"/>
    </source>
</evidence>
<dbReference type="InterPro" id="IPR000394">
    <property type="entry name" value="RNA_pol_sigma_54"/>
</dbReference>
<keyword evidence="14" id="KW-1185">Reference proteome</keyword>
<evidence type="ECO:0000256" key="8">
    <source>
        <dbReference type="ARBA" id="ARBA00023163"/>
    </source>
</evidence>
<dbReference type="Gene3D" id="1.10.10.1330">
    <property type="entry name" value="RNA polymerase sigma-54 factor, core-binding domain"/>
    <property type="match status" value="1"/>
</dbReference>
<evidence type="ECO:0000256" key="4">
    <source>
        <dbReference type="ARBA" id="ARBA00022695"/>
    </source>
</evidence>
<dbReference type="PROSITE" id="PS50044">
    <property type="entry name" value="SIGMA54_3"/>
    <property type="match status" value="1"/>
</dbReference>
<comment type="caution">
    <text evidence="13">The sequence shown here is derived from an EMBL/GenBank/DDBJ whole genome shotgun (WGS) entry which is preliminary data.</text>
</comment>